<evidence type="ECO:0000256" key="1">
    <source>
        <dbReference type="ARBA" id="ARBA00008136"/>
    </source>
</evidence>
<evidence type="ECO:0000256" key="7">
    <source>
        <dbReference type="ARBA" id="ARBA00023239"/>
    </source>
</evidence>
<keyword evidence="3" id="KW-0227">DNA damage</keyword>
<keyword evidence="6" id="KW-0238">DNA-binding</keyword>
<evidence type="ECO:0000256" key="3">
    <source>
        <dbReference type="ARBA" id="ARBA00022763"/>
    </source>
</evidence>
<evidence type="ECO:0000256" key="4">
    <source>
        <dbReference type="ARBA" id="ARBA00022801"/>
    </source>
</evidence>
<dbReference type="GO" id="GO:0016829">
    <property type="term" value="F:lyase activity"/>
    <property type="evidence" value="ECO:0007669"/>
    <property type="project" value="UniProtKB-KW"/>
</dbReference>
<sequence length="224" mass="25131">MCGRFTLTVTWEDLMERYLIDPESTSPFHTPRYNIAPTQMVTAVIHDGVRRRIGQLRWGLIPSWSRDSSGAAKMINARSETLEEKPAFKTPFIRKRCLIPADGFYEWQRTADAKTPHRIGMKDGGIFSMAGLYDMWTTPDGSKLSTCTVITTRPNQLMERIHNRMPVILSPEDEALWLSRSAGSGDLKRLLGPFPAVEMTATVVGTSVNSVKNDTPDCIRPITS</sequence>
<evidence type="ECO:0000313" key="9">
    <source>
        <dbReference type="EMBL" id="SMF87916.1"/>
    </source>
</evidence>
<dbReference type="GO" id="GO:0006508">
    <property type="term" value="P:proteolysis"/>
    <property type="evidence" value="ECO:0007669"/>
    <property type="project" value="UniProtKB-KW"/>
</dbReference>
<dbReference type="STRING" id="1313296.SAMN05661091_4007"/>
<dbReference type="EC" id="3.4.-.-" evidence="8"/>
<evidence type="ECO:0000256" key="8">
    <source>
        <dbReference type="RuleBase" id="RU364100"/>
    </source>
</evidence>
<dbReference type="Gene3D" id="3.90.1680.10">
    <property type="entry name" value="SOS response associated peptidase-like"/>
    <property type="match status" value="1"/>
</dbReference>
<dbReference type="PANTHER" id="PTHR13604">
    <property type="entry name" value="DC12-RELATED"/>
    <property type="match status" value="1"/>
</dbReference>
<dbReference type="Proteomes" id="UP000192940">
    <property type="component" value="Chromosome I"/>
</dbReference>
<evidence type="ECO:0000313" key="10">
    <source>
        <dbReference type="Proteomes" id="UP000192940"/>
    </source>
</evidence>
<dbReference type="Pfam" id="PF02586">
    <property type="entry name" value="SRAP"/>
    <property type="match status" value="1"/>
</dbReference>
<keyword evidence="4 8" id="KW-0378">Hydrolase</keyword>
<gene>
    <name evidence="9" type="ORF">SAMN05661091_4007</name>
</gene>
<dbReference type="GO" id="GO:0003697">
    <property type="term" value="F:single-stranded DNA binding"/>
    <property type="evidence" value="ECO:0007669"/>
    <property type="project" value="InterPro"/>
</dbReference>
<evidence type="ECO:0000256" key="6">
    <source>
        <dbReference type="ARBA" id="ARBA00023125"/>
    </source>
</evidence>
<name>A0A1X7HJW9_9BACL</name>
<dbReference type="AlphaFoldDB" id="A0A1X7HJW9"/>
<reference evidence="9 10" key="1">
    <citation type="submission" date="2017-04" db="EMBL/GenBank/DDBJ databases">
        <authorList>
            <person name="Afonso C.L."/>
            <person name="Miller P.J."/>
            <person name="Scott M.A."/>
            <person name="Spackman E."/>
            <person name="Goraichik I."/>
            <person name="Dimitrov K.M."/>
            <person name="Suarez D.L."/>
            <person name="Swayne D.E."/>
        </authorList>
    </citation>
    <scope>NUCLEOTIDE SEQUENCE [LARGE SCALE GENOMIC DNA]</scope>
    <source>
        <strain evidence="9 10">N3/975</strain>
    </source>
</reference>
<dbReference type="EMBL" id="LT840184">
    <property type="protein sequence ID" value="SMF87916.1"/>
    <property type="molecule type" value="Genomic_DNA"/>
</dbReference>
<organism evidence="9 10">
    <name type="scientific">Paenibacillus uliginis N3/975</name>
    <dbReference type="NCBI Taxonomy" id="1313296"/>
    <lineage>
        <taxon>Bacteria</taxon>
        <taxon>Bacillati</taxon>
        <taxon>Bacillota</taxon>
        <taxon>Bacilli</taxon>
        <taxon>Bacillales</taxon>
        <taxon>Paenibacillaceae</taxon>
        <taxon>Paenibacillus</taxon>
    </lineage>
</organism>
<evidence type="ECO:0000256" key="5">
    <source>
        <dbReference type="ARBA" id="ARBA00023124"/>
    </source>
</evidence>
<dbReference type="PANTHER" id="PTHR13604:SF0">
    <property type="entry name" value="ABASIC SITE PROCESSING PROTEIN HMCES"/>
    <property type="match status" value="1"/>
</dbReference>
<keyword evidence="2 8" id="KW-0645">Protease</keyword>
<dbReference type="RefSeq" id="WP_208914795.1">
    <property type="nucleotide sequence ID" value="NZ_LT840184.1"/>
</dbReference>
<comment type="similarity">
    <text evidence="1 8">Belongs to the SOS response-associated peptidase family.</text>
</comment>
<dbReference type="InterPro" id="IPR003738">
    <property type="entry name" value="SRAP"/>
</dbReference>
<keyword evidence="10" id="KW-1185">Reference proteome</keyword>
<proteinExistence type="inferred from homology"/>
<dbReference type="InterPro" id="IPR036590">
    <property type="entry name" value="SRAP-like"/>
</dbReference>
<evidence type="ECO:0000256" key="2">
    <source>
        <dbReference type="ARBA" id="ARBA00022670"/>
    </source>
</evidence>
<accession>A0A1X7HJW9</accession>
<keyword evidence="7" id="KW-0456">Lyase</keyword>
<dbReference type="GO" id="GO:0106300">
    <property type="term" value="P:protein-DNA covalent cross-linking repair"/>
    <property type="evidence" value="ECO:0007669"/>
    <property type="project" value="InterPro"/>
</dbReference>
<keyword evidence="5" id="KW-0190">Covalent protein-DNA linkage</keyword>
<dbReference type="GO" id="GO:0008233">
    <property type="term" value="F:peptidase activity"/>
    <property type="evidence" value="ECO:0007669"/>
    <property type="project" value="UniProtKB-KW"/>
</dbReference>
<dbReference type="SUPFAM" id="SSF143081">
    <property type="entry name" value="BB1717-like"/>
    <property type="match status" value="1"/>
</dbReference>
<protein>
    <recommendedName>
        <fullName evidence="8">Abasic site processing protein</fullName>
        <ecNumber evidence="8">3.4.-.-</ecNumber>
    </recommendedName>
</protein>